<protein>
    <submittedName>
        <fullName evidence="7">Nucleoside ABC transporter membrane protein</fullName>
    </submittedName>
</protein>
<dbReference type="PANTHER" id="PTHR43370">
    <property type="entry name" value="SUGAR ABC TRANSPORTER INTEGRAL MEMBRANE PROTEIN-RELATED"/>
    <property type="match status" value="1"/>
</dbReference>
<organism evidence="7 8">
    <name type="scientific">Anaerocolumna aminovalerica</name>
    <dbReference type="NCBI Taxonomy" id="1527"/>
    <lineage>
        <taxon>Bacteria</taxon>
        <taxon>Bacillati</taxon>
        <taxon>Bacillota</taxon>
        <taxon>Clostridia</taxon>
        <taxon>Lachnospirales</taxon>
        <taxon>Lachnospiraceae</taxon>
        <taxon>Anaerocolumna</taxon>
    </lineage>
</organism>
<dbReference type="CDD" id="cd06580">
    <property type="entry name" value="TM_PBP1_transp_TpRbsC_like"/>
    <property type="match status" value="1"/>
</dbReference>
<reference evidence="7 8" key="1">
    <citation type="submission" date="2016-10" db="EMBL/GenBank/DDBJ databases">
        <authorList>
            <person name="de Groot N.N."/>
        </authorList>
    </citation>
    <scope>NUCLEOTIDE SEQUENCE [LARGE SCALE GENOMIC DNA]</scope>
    <source>
        <strain evidence="7 8">DSM 1283</strain>
    </source>
</reference>
<feature type="transmembrane region" description="Helical" evidence="6">
    <location>
        <begin position="284"/>
        <end position="301"/>
    </location>
</feature>
<dbReference type="InterPro" id="IPR001851">
    <property type="entry name" value="ABC_transp_permease"/>
</dbReference>
<evidence type="ECO:0000256" key="6">
    <source>
        <dbReference type="SAM" id="Phobius"/>
    </source>
</evidence>
<dbReference type="EMBL" id="FOWD01000001">
    <property type="protein sequence ID" value="SFN75008.1"/>
    <property type="molecule type" value="Genomic_DNA"/>
</dbReference>
<comment type="subcellular location">
    <subcellularLocation>
        <location evidence="1">Cell membrane</location>
        <topology evidence="1">Multi-pass membrane protein</topology>
    </subcellularLocation>
</comment>
<gene>
    <name evidence="7" type="ORF">SAMN04489757_10153</name>
</gene>
<dbReference type="OrthoDB" id="9792579at2"/>
<dbReference type="STRING" id="1527.SAMN04489757_10153"/>
<name>A0A1I5BJS3_9FIRM</name>
<keyword evidence="3 6" id="KW-0812">Transmembrane</keyword>
<keyword evidence="5 6" id="KW-0472">Membrane</keyword>
<dbReference type="GO" id="GO:0005886">
    <property type="term" value="C:plasma membrane"/>
    <property type="evidence" value="ECO:0007669"/>
    <property type="project" value="UniProtKB-SubCell"/>
</dbReference>
<sequence>MDTIIIDGLSFALPLFIMAIGGIYSEKSGITNLAIEGLQGFGAFVGALTVVLFSKFANMEVQSLFYVALIFSMLGGMVYSMLHALLCINFKANQVISGVVINILAAALTVFLTTQVNSLMFGAVSDKFQLGVSNRFTIPVLSSIPVIGAMFKSIYPFEIVIVVIAFIAWYVLYKTRYGLRLRACGDNPHSVDAAGVEVSKIRFKAVMVSGALSGLGGMCFAYSISANFSPSIYMGYGYLAIAALIFGNWKILPTLGACLLFGFAKSGGYKLGQVLELPSTFSDLIMILPYVLTLLLLIFFSKSNRSPRALGEIYDKGKR</sequence>
<keyword evidence="8" id="KW-1185">Reference proteome</keyword>
<feature type="transmembrane region" description="Helical" evidence="6">
    <location>
        <begin position="154"/>
        <end position="173"/>
    </location>
</feature>
<dbReference type="Proteomes" id="UP000198806">
    <property type="component" value="Unassembled WGS sequence"/>
</dbReference>
<dbReference type="PANTHER" id="PTHR43370:SF1">
    <property type="entry name" value="GUANOSINE ABC TRANSPORTER PERMEASE PROTEIN NUPQ"/>
    <property type="match status" value="1"/>
</dbReference>
<evidence type="ECO:0000256" key="4">
    <source>
        <dbReference type="ARBA" id="ARBA00022989"/>
    </source>
</evidence>
<feature type="transmembrane region" description="Helical" evidence="6">
    <location>
        <begin position="236"/>
        <end position="263"/>
    </location>
</feature>
<feature type="transmembrane region" description="Helical" evidence="6">
    <location>
        <begin position="95"/>
        <end position="114"/>
    </location>
</feature>
<evidence type="ECO:0000256" key="5">
    <source>
        <dbReference type="ARBA" id="ARBA00023136"/>
    </source>
</evidence>
<proteinExistence type="predicted"/>
<evidence type="ECO:0000256" key="3">
    <source>
        <dbReference type="ARBA" id="ARBA00022692"/>
    </source>
</evidence>
<accession>A0A1I5BJS3</accession>
<evidence type="ECO:0000313" key="7">
    <source>
        <dbReference type="EMBL" id="SFN75008.1"/>
    </source>
</evidence>
<keyword evidence="2" id="KW-1003">Cell membrane</keyword>
<feature type="transmembrane region" description="Helical" evidence="6">
    <location>
        <begin position="63"/>
        <end position="88"/>
    </location>
</feature>
<dbReference type="AlphaFoldDB" id="A0A1I5BJS3"/>
<feature type="transmembrane region" description="Helical" evidence="6">
    <location>
        <begin position="6"/>
        <end position="25"/>
    </location>
</feature>
<evidence type="ECO:0000313" key="8">
    <source>
        <dbReference type="Proteomes" id="UP000198806"/>
    </source>
</evidence>
<dbReference type="RefSeq" id="WP_091683430.1">
    <property type="nucleotide sequence ID" value="NZ_BAABFM010000003.1"/>
</dbReference>
<evidence type="ECO:0000256" key="2">
    <source>
        <dbReference type="ARBA" id="ARBA00022475"/>
    </source>
</evidence>
<feature type="transmembrane region" description="Helical" evidence="6">
    <location>
        <begin position="37"/>
        <end position="57"/>
    </location>
</feature>
<dbReference type="GO" id="GO:0022857">
    <property type="term" value="F:transmembrane transporter activity"/>
    <property type="evidence" value="ECO:0007669"/>
    <property type="project" value="InterPro"/>
</dbReference>
<dbReference type="Pfam" id="PF02653">
    <property type="entry name" value="BPD_transp_2"/>
    <property type="match status" value="1"/>
</dbReference>
<keyword evidence="4 6" id="KW-1133">Transmembrane helix</keyword>
<evidence type="ECO:0000256" key="1">
    <source>
        <dbReference type="ARBA" id="ARBA00004651"/>
    </source>
</evidence>